<protein>
    <submittedName>
        <fullName evidence="2">Uncharacterized protein</fullName>
    </submittedName>
</protein>
<name>A0AAV5WUG3_9BILA</name>
<reference evidence="2" key="1">
    <citation type="submission" date="2023-10" db="EMBL/GenBank/DDBJ databases">
        <title>Genome assembly of Pristionchus species.</title>
        <authorList>
            <person name="Yoshida K."/>
            <person name="Sommer R.J."/>
        </authorList>
    </citation>
    <scope>NUCLEOTIDE SEQUENCE</scope>
    <source>
        <strain evidence="2">RS5133</strain>
    </source>
</reference>
<comment type="caution">
    <text evidence="2">The sequence shown here is derived from an EMBL/GenBank/DDBJ whole genome shotgun (WGS) entry which is preliminary data.</text>
</comment>
<sequence length="237" mass="27405">FITEENKIYKATCDSSAEIEITFIRDVNINEGEKHLGRMLFSKVRNRKTFVYRASDDPEIDGVQVSGELEGCELVAIHRCKLIYRRVSTVESPEVSVESLSKGRIIVSTKHCLDVFVDDFAPFVYFLTSTEQLSVLDIRSMQVRSIDLKYEGAFFHDIVGVHNGEITLRGQWMDDSYLFAKKLEEEKNMDQVIEENNQLALKLKQSEIENARLKNDLDELRKKFDELQLKVGRDQDE</sequence>
<dbReference type="AlphaFoldDB" id="A0AAV5WUG3"/>
<proteinExistence type="predicted"/>
<keyword evidence="3" id="KW-1185">Reference proteome</keyword>
<feature type="non-terminal residue" evidence="2">
    <location>
        <position position="1"/>
    </location>
</feature>
<accession>A0AAV5WUG3</accession>
<keyword evidence="1" id="KW-0175">Coiled coil</keyword>
<evidence type="ECO:0000313" key="2">
    <source>
        <dbReference type="EMBL" id="GMT34185.1"/>
    </source>
</evidence>
<dbReference type="Proteomes" id="UP001432322">
    <property type="component" value="Unassembled WGS sequence"/>
</dbReference>
<gene>
    <name evidence="2" type="ORF">PFISCL1PPCAC_25482</name>
</gene>
<evidence type="ECO:0000256" key="1">
    <source>
        <dbReference type="SAM" id="Coils"/>
    </source>
</evidence>
<dbReference type="EMBL" id="BTSY01000006">
    <property type="protein sequence ID" value="GMT34185.1"/>
    <property type="molecule type" value="Genomic_DNA"/>
</dbReference>
<evidence type="ECO:0000313" key="3">
    <source>
        <dbReference type="Proteomes" id="UP001432322"/>
    </source>
</evidence>
<feature type="coiled-coil region" evidence="1">
    <location>
        <begin position="182"/>
        <end position="237"/>
    </location>
</feature>
<organism evidence="2 3">
    <name type="scientific">Pristionchus fissidentatus</name>
    <dbReference type="NCBI Taxonomy" id="1538716"/>
    <lineage>
        <taxon>Eukaryota</taxon>
        <taxon>Metazoa</taxon>
        <taxon>Ecdysozoa</taxon>
        <taxon>Nematoda</taxon>
        <taxon>Chromadorea</taxon>
        <taxon>Rhabditida</taxon>
        <taxon>Rhabditina</taxon>
        <taxon>Diplogasteromorpha</taxon>
        <taxon>Diplogasteroidea</taxon>
        <taxon>Neodiplogasteridae</taxon>
        <taxon>Pristionchus</taxon>
    </lineage>
</organism>